<gene>
    <name evidence="3" type="ORF">N7493_009028</name>
</gene>
<comment type="caution">
    <text evidence="3">The sequence shown here is derived from an EMBL/GenBank/DDBJ whole genome shotgun (WGS) entry which is preliminary data.</text>
</comment>
<keyword evidence="2" id="KW-1133">Transmembrane helix</keyword>
<accession>A0AAD6HFR2</accession>
<dbReference type="InterPro" id="IPR013083">
    <property type="entry name" value="Znf_RING/FYVE/PHD"/>
</dbReference>
<dbReference type="Gene3D" id="3.30.40.10">
    <property type="entry name" value="Zinc/RING finger domain, C3HC4 (zinc finger)"/>
    <property type="match status" value="1"/>
</dbReference>
<dbReference type="PANTHER" id="PTHR22696">
    <property type="entry name" value="E3 UBIQUITIN-PROTEIN LIGASE RNF26"/>
    <property type="match status" value="1"/>
</dbReference>
<feature type="transmembrane region" description="Helical" evidence="2">
    <location>
        <begin position="169"/>
        <end position="190"/>
    </location>
</feature>
<dbReference type="EMBL" id="JAQJAN010000013">
    <property type="protein sequence ID" value="KAJ5712560.1"/>
    <property type="molecule type" value="Genomic_DNA"/>
</dbReference>
<feature type="region of interest" description="Disordered" evidence="1">
    <location>
        <begin position="728"/>
        <end position="754"/>
    </location>
</feature>
<evidence type="ECO:0000313" key="4">
    <source>
        <dbReference type="Proteomes" id="UP001215712"/>
    </source>
</evidence>
<dbReference type="GO" id="GO:0006511">
    <property type="term" value="P:ubiquitin-dependent protein catabolic process"/>
    <property type="evidence" value="ECO:0007669"/>
    <property type="project" value="TreeGrafter"/>
</dbReference>
<feature type="transmembrane region" description="Helical" evidence="2">
    <location>
        <begin position="251"/>
        <end position="273"/>
    </location>
</feature>
<evidence type="ECO:0000313" key="3">
    <source>
        <dbReference type="EMBL" id="KAJ5712560.1"/>
    </source>
</evidence>
<keyword evidence="4" id="KW-1185">Reference proteome</keyword>
<reference evidence="3" key="2">
    <citation type="submission" date="2023-01" db="EMBL/GenBank/DDBJ databases">
        <authorList>
            <person name="Petersen C."/>
        </authorList>
    </citation>
    <scope>NUCLEOTIDE SEQUENCE</scope>
    <source>
        <strain evidence="3">IBT 17514</strain>
    </source>
</reference>
<keyword evidence="2" id="KW-0812">Transmembrane</keyword>
<dbReference type="Proteomes" id="UP001215712">
    <property type="component" value="Unassembled WGS sequence"/>
</dbReference>
<feature type="compositionally biased region" description="Polar residues" evidence="1">
    <location>
        <begin position="735"/>
        <end position="753"/>
    </location>
</feature>
<organism evidence="3 4">
    <name type="scientific">Penicillium malachiteum</name>
    <dbReference type="NCBI Taxonomy" id="1324776"/>
    <lineage>
        <taxon>Eukaryota</taxon>
        <taxon>Fungi</taxon>
        <taxon>Dikarya</taxon>
        <taxon>Ascomycota</taxon>
        <taxon>Pezizomycotina</taxon>
        <taxon>Eurotiomycetes</taxon>
        <taxon>Eurotiomycetidae</taxon>
        <taxon>Eurotiales</taxon>
        <taxon>Aspergillaceae</taxon>
        <taxon>Penicillium</taxon>
    </lineage>
</organism>
<name>A0AAD6HFR2_9EURO</name>
<reference evidence="3" key="1">
    <citation type="journal article" date="2023" name="IMA Fungus">
        <title>Comparative genomic study of the Penicillium genus elucidates a diverse pangenome and 15 lateral gene transfer events.</title>
        <authorList>
            <person name="Petersen C."/>
            <person name="Sorensen T."/>
            <person name="Nielsen M.R."/>
            <person name="Sondergaard T.E."/>
            <person name="Sorensen J.L."/>
            <person name="Fitzpatrick D.A."/>
            <person name="Frisvad J.C."/>
            <person name="Nielsen K.L."/>
        </authorList>
    </citation>
    <scope>NUCLEOTIDE SEQUENCE</scope>
    <source>
        <strain evidence="3">IBT 17514</strain>
    </source>
</reference>
<dbReference type="GO" id="GO:0061630">
    <property type="term" value="F:ubiquitin protein ligase activity"/>
    <property type="evidence" value="ECO:0007669"/>
    <property type="project" value="TreeGrafter"/>
</dbReference>
<dbReference type="PANTHER" id="PTHR22696:SF1">
    <property type="entry name" value="E3 UBIQUITIN-PROTEIN LIGASE RNF26"/>
    <property type="match status" value="1"/>
</dbReference>
<protein>
    <recommendedName>
        <fullName evidence="5">Ubiquitin-protein ligase</fullName>
    </recommendedName>
</protein>
<dbReference type="AlphaFoldDB" id="A0AAD6HFR2"/>
<dbReference type="Pfam" id="PF13920">
    <property type="entry name" value="zf-C3HC4_3"/>
    <property type="match status" value="1"/>
</dbReference>
<evidence type="ECO:0000256" key="2">
    <source>
        <dbReference type="SAM" id="Phobius"/>
    </source>
</evidence>
<feature type="transmembrane region" description="Helical" evidence="2">
    <location>
        <begin position="134"/>
        <end position="157"/>
    </location>
</feature>
<dbReference type="GO" id="GO:0016567">
    <property type="term" value="P:protein ubiquitination"/>
    <property type="evidence" value="ECO:0007669"/>
    <property type="project" value="TreeGrafter"/>
</dbReference>
<evidence type="ECO:0008006" key="5">
    <source>
        <dbReference type="Google" id="ProtNLM"/>
    </source>
</evidence>
<evidence type="ECO:0000256" key="1">
    <source>
        <dbReference type="SAM" id="MobiDB-lite"/>
    </source>
</evidence>
<proteinExistence type="predicted"/>
<sequence>MFGVFGAPSVPSTSPGAVAQSINETVLKASETTLLPSTSRELLSLPLRALHHAETFAFNTVPRHIARLAGIENVSLNLWPTAAPLTGDSGLAQEAMSATAQAAEIAADMAQATAEGEGWYAMEFMETIRKVGGFFAYITSVWSFAIILNRITIYASTRRHLQLGWERRLALRIIPIVLLSMQILSTLRALRCQTSPDYTTIRYGASVKPSTYDYANGGGFIYSLASSLLPWDSDEQACSARKMDHETTPLSIPYGSFALLWPTFIVLCASHFFETLVCALQGRPVGAETGMSIFEHSLAFAEAESMISQTLGLGIFGLPKKSPLQPFFTGENSISLTRTQILDRMNVTPELLLLILVSCCNSLTSHILDVFGKQSRYRLLNTTLWGTCFLAVMCQGLQIGPPTSIDSGLSRFPTVCVVGFIPHLLVFIGIIACAIIYGLAVTITAFSLPAENGSTPSLRERFALAHENMQISNQIHSVRFNRHEDFYTTLLRIGYVALTAASEAVFLNEGKAVIARQMTWLEQDRLNEIEASRQHSSPYGDWPNQAEGGASFDARGFAGFDLPDNRSTWESGYNKEKKIEKPKNGSRAMRSQAHLEGIGAVRSSVRFWHGISFCRAIFKLISQWFAYGFSRVLDGMGIRARPQWLKKLVQARQNRTISKPSPPGSLDFWILTDDGELELPENFDFDVELEIRKRELTDRGHSEPPDETRLDDKLYAWWRVGESDWEDYPSDGRRTPTQSNPNPTFSRETTPSQDPVIDMSTLARLLDPRDRESKEEARILAAHLTPSQGDRIMTRSQYRKQVERERSRVLLSSRLHQPATNNSAPGKHRMNAEEEAEMLEQLIISRRSETAPTSDTHGWESGATPLGPNGPPCVVCQTEHRSIITWPCRCLCICEDCRVSLAMNNFGSCVTCRQEVGGFMRLWVP</sequence>
<feature type="transmembrane region" description="Helical" evidence="2">
    <location>
        <begin position="420"/>
        <end position="448"/>
    </location>
</feature>
<keyword evidence="2" id="KW-0472">Membrane</keyword>